<dbReference type="FunCoup" id="A0A6P7WN89">
    <property type="interactions" value="1460"/>
</dbReference>
<dbReference type="AlphaFoldDB" id="A0A6P7WN89"/>
<evidence type="ECO:0000259" key="9">
    <source>
        <dbReference type="Pfam" id="PF03959"/>
    </source>
</evidence>
<evidence type="ECO:0000256" key="4">
    <source>
        <dbReference type="ARBA" id="ARBA00022801"/>
    </source>
</evidence>
<dbReference type="GO" id="GO:0005737">
    <property type="term" value="C:cytoplasm"/>
    <property type="evidence" value="ECO:0007669"/>
    <property type="project" value="TreeGrafter"/>
</dbReference>
<dbReference type="PANTHER" id="PTHR48070:SF6">
    <property type="entry name" value="ESTERASE OVCA2"/>
    <property type="match status" value="1"/>
</dbReference>
<dbReference type="FunFam" id="3.40.50.1820:FF:000073">
    <property type="entry name" value="esterase OVCA2 isoform X6"/>
    <property type="match status" value="1"/>
</dbReference>
<evidence type="ECO:0000256" key="3">
    <source>
        <dbReference type="ARBA" id="ARBA00022487"/>
    </source>
</evidence>
<dbReference type="GO" id="GO:0005634">
    <property type="term" value="C:nucleus"/>
    <property type="evidence" value="ECO:0007669"/>
    <property type="project" value="TreeGrafter"/>
</dbReference>
<evidence type="ECO:0000256" key="8">
    <source>
        <dbReference type="ARBA" id="ARBA00093679"/>
    </source>
</evidence>
<comment type="similarity">
    <text evidence="1">Belongs to the LovG family.</text>
</comment>
<dbReference type="CTD" id="124641"/>
<evidence type="ECO:0000256" key="2">
    <source>
        <dbReference type="ARBA" id="ARBA00021974"/>
    </source>
</evidence>
<dbReference type="GeneID" id="115456698"/>
<protein>
    <recommendedName>
        <fullName evidence="2">Esterase OVCA2</fullName>
        <ecNumber evidence="5">3.1.1.1</ecNumber>
    </recommendedName>
    <alternativeName>
        <fullName evidence="8">OVCA2 serine hydrolase domain-containing protein</fullName>
    </alternativeName>
</protein>
<keyword evidence="3" id="KW-0719">Serine esterase</keyword>
<evidence type="ECO:0000256" key="1">
    <source>
        <dbReference type="ARBA" id="ARBA00005863"/>
    </source>
</evidence>
<proteinExistence type="inferred from homology"/>
<dbReference type="KEGG" id="muo:115456698"/>
<dbReference type="PANTHER" id="PTHR48070">
    <property type="entry name" value="ESTERASE OVCA2"/>
    <property type="match status" value="1"/>
</dbReference>
<reference evidence="11" key="1">
    <citation type="submission" date="2025-08" db="UniProtKB">
        <authorList>
            <consortium name="RefSeq"/>
        </authorList>
    </citation>
    <scope>IDENTIFICATION</scope>
</reference>
<dbReference type="Gene3D" id="3.40.50.1820">
    <property type="entry name" value="alpha/beta hydrolase"/>
    <property type="match status" value="1"/>
</dbReference>
<feature type="domain" description="Serine hydrolase" evidence="9">
    <location>
        <begin position="7"/>
        <end position="211"/>
    </location>
</feature>
<comment type="function">
    <text evidence="7">Exhibits ester hydrolase activity with a strong preference for long-chain alkyl ester substrates and high selectivity against a variety of short, branched, and substituted esters. Is able to hydrolyze ester bonds within a wide range of p-nitrophenyl derivatives (C2-C14) in vitro, with a strong preference toward substrates of &gt;8 carbons.</text>
</comment>
<organism evidence="10 11">
    <name type="scientific">Microcaecilia unicolor</name>
    <dbReference type="NCBI Taxonomy" id="1415580"/>
    <lineage>
        <taxon>Eukaryota</taxon>
        <taxon>Metazoa</taxon>
        <taxon>Chordata</taxon>
        <taxon>Craniata</taxon>
        <taxon>Vertebrata</taxon>
        <taxon>Euteleostomi</taxon>
        <taxon>Amphibia</taxon>
        <taxon>Gymnophiona</taxon>
        <taxon>Siphonopidae</taxon>
        <taxon>Microcaecilia</taxon>
    </lineage>
</organism>
<dbReference type="EC" id="3.1.1.1" evidence="5"/>
<keyword evidence="4" id="KW-0378">Hydrolase</keyword>
<evidence type="ECO:0000256" key="7">
    <source>
        <dbReference type="ARBA" id="ARBA00093420"/>
    </source>
</evidence>
<dbReference type="InterPro" id="IPR005645">
    <property type="entry name" value="FSH-like_dom"/>
</dbReference>
<sequence length="221" mass="24844">MAVRPAPLRVLGLHGYRQNERVFRERTGALRKLLRGRMELVCVSGPLRVRAREAPTEELDPQPEEPRGWWFSNSQLQTFDALEETDSSQGLEDTLALLDRVFAEQGPFDGVLGFSQGAALGAILCALKSQEDHRFPFHFAILVAGFKSRSAEHQGYYQDTIKVPTLHVFGEMDRVIPGPMSQELLSCFREPVVLTHQGGHFLPASASQKNTYCTFLDKFLK</sequence>
<dbReference type="Proteomes" id="UP000515156">
    <property type="component" value="Chromosome 13"/>
</dbReference>
<dbReference type="Pfam" id="PF03959">
    <property type="entry name" value="FSH1"/>
    <property type="match status" value="1"/>
</dbReference>
<dbReference type="OrthoDB" id="414698at2759"/>
<keyword evidence="10" id="KW-1185">Reference proteome</keyword>
<evidence type="ECO:0000256" key="6">
    <source>
        <dbReference type="ARBA" id="ARBA00051142"/>
    </source>
</evidence>
<comment type="catalytic activity">
    <reaction evidence="6">
        <text>a carboxylic ester + H2O = an alcohol + a carboxylate + H(+)</text>
        <dbReference type="Rhea" id="RHEA:21164"/>
        <dbReference type="ChEBI" id="CHEBI:15377"/>
        <dbReference type="ChEBI" id="CHEBI:15378"/>
        <dbReference type="ChEBI" id="CHEBI:29067"/>
        <dbReference type="ChEBI" id="CHEBI:30879"/>
        <dbReference type="ChEBI" id="CHEBI:33308"/>
        <dbReference type="EC" id="3.1.1.1"/>
    </reaction>
</comment>
<dbReference type="SUPFAM" id="SSF53474">
    <property type="entry name" value="alpha/beta-Hydrolases"/>
    <property type="match status" value="1"/>
</dbReference>
<dbReference type="RefSeq" id="XP_030041803.1">
    <property type="nucleotide sequence ID" value="XM_030185943.1"/>
</dbReference>
<name>A0A6P7WN89_9AMPH</name>
<gene>
    <name evidence="11" type="primary">OVCA2</name>
</gene>
<evidence type="ECO:0000313" key="10">
    <source>
        <dbReference type="Proteomes" id="UP000515156"/>
    </source>
</evidence>
<dbReference type="GO" id="GO:0032526">
    <property type="term" value="P:response to retinoic acid"/>
    <property type="evidence" value="ECO:0007669"/>
    <property type="project" value="TreeGrafter"/>
</dbReference>
<dbReference type="InterPro" id="IPR050593">
    <property type="entry name" value="LovG"/>
</dbReference>
<dbReference type="InterPro" id="IPR029058">
    <property type="entry name" value="AB_hydrolase_fold"/>
</dbReference>
<evidence type="ECO:0000313" key="11">
    <source>
        <dbReference type="RefSeq" id="XP_030041803.1"/>
    </source>
</evidence>
<dbReference type="InParanoid" id="A0A6P7WN89"/>
<dbReference type="GO" id="GO:0106435">
    <property type="term" value="F:carboxylesterase activity"/>
    <property type="evidence" value="ECO:0007669"/>
    <property type="project" value="UniProtKB-EC"/>
</dbReference>
<accession>A0A6P7WN89</accession>
<evidence type="ECO:0000256" key="5">
    <source>
        <dbReference type="ARBA" id="ARBA00039155"/>
    </source>
</evidence>